<feature type="transmembrane region" description="Helical" evidence="12">
    <location>
        <begin position="254"/>
        <end position="273"/>
    </location>
</feature>
<evidence type="ECO:0000256" key="3">
    <source>
        <dbReference type="ARBA" id="ARBA00022448"/>
    </source>
</evidence>
<keyword evidence="5 12" id="KW-0812">Transmembrane</keyword>
<evidence type="ECO:0000256" key="8">
    <source>
        <dbReference type="ARBA" id="ARBA00022989"/>
    </source>
</evidence>
<comment type="caution">
    <text evidence="14">The sequence shown here is derived from an EMBL/GenBank/DDBJ whole genome shotgun (WGS) entry which is preliminary data.</text>
</comment>
<dbReference type="AlphaFoldDB" id="A0A176WE27"/>
<dbReference type="PANTHER" id="PTHR15422:SF24">
    <property type="entry name" value="DOMON RELATED DOMAIN-CONTAINING PROTEIN"/>
    <property type="match status" value="1"/>
</dbReference>
<sequence>MHLGANLEAEEENRVRFREEGSTGREASLEGCAIACVPLHVWGTARPRAEVPGPSSGDSAQTQGPRAATDEPRQATNERRSAPMHDRAAGLLEGGGAAAAFDSDEEKKWVQLHGWLMWGSMGFLLPIGILLVRWTKPMTDVYETPSSARVWTLFYLHIICQVLALALATGGAAVLFVKVGTQFYYTHQRLGLAIMCLIWFQPVIGLLRPAKGSIYRSIWFAIHWVFGTGAMFLGIINIYIGVRIYELISGTSIRTLNIVFSVSVAIMCFLYLLQDRCGHMDPLERKGASSHRPVDVLTRISLAVKLLPHAQLPMLTDARLIESG</sequence>
<keyword evidence="8 12" id="KW-1133">Transmembrane helix</keyword>
<gene>
    <name evidence="14" type="ORF">AXG93_3612s1090</name>
</gene>
<feature type="transmembrane region" description="Helical" evidence="12">
    <location>
        <begin position="219"/>
        <end position="242"/>
    </location>
</feature>
<name>A0A176WE27_MARPO</name>
<evidence type="ECO:0000256" key="11">
    <source>
        <dbReference type="SAM" id="MobiDB-lite"/>
    </source>
</evidence>
<evidence type="ECO:0000256" key="12">
    <source>
        <dbReference type="SAM" id="Phobius"/>
    </source>
</evidence>
<evidence type="ECO:0000256" key="6">
    <source>
        <dbReference type="ARBA" id="ARBA00022723"/>
    </source>
</evidence>
<dbReference type="Gene3D" id="1.20.120.1770">
    <property type="match status" value="1"/>
</dbReference>
<evidence type="ECO:0000313" key="14">
    <source>
        <dbReference type="EMBL" id="OAE30386.1"/>
    </source>
</evidence>
<dbReference type="Proteomes" id="UP000077202">
    <property type="component" value="Unassembled WGS sequence"/>
</dbReference>
<dbReference type="Pfam" id="PF03188">
    <property type="entry name" value="Cytochrom_B561"/>
    <property type="match status" value="1"/>
</dbReference>
<dbReference type="GO" id="GO:0016020">
    <property type="term" value="C:membrane"/>
    <property type="evidence" value="ECO:0007669"/>
    <property type="project" value="UniProtKB-SubCell"/>
</dbReference>
<evidence type="ECO:0000256" key="9">
    <source>
        <dbReference type="ARBA" id="ARBA00023004"/>
    </source>
</evidence>
<organism evidence="14 15">
    <name type="scientific">Marchantia polymorpha subsp. ruderalis</name>
    <dbReference type="NCBI Taxonomy" id="1480154"/>
    <lineage>
        <taxon>Eukaryota</taxon>
        <taxon>Viridiplantae</taxon>
        <taxon>Streptophyta</taxon>
        <taxon>Embryophyta</taxon>
        <taxon>Marchantiophyta</taxon>
        <taxon>Marchantiopsida</taxon>
        <taxon>Marchantiidae</taxon>
        <taxon>Marchantiales</taxon>
        <taxon>Marchantiaceae</taxon>
        <taxon>Marchantia</taxon>
    </lineage>
</organism>
<dbReference type="GO" id="GO:0046872">
    <property type="term" value="F:metal ion binding"/>
    <property type="evidence" value="ECO:0007669"/>
    <property type="project" value="UniProtKB-KW"/>
</dbReference>
<dbReference type="SMART" id="SM00665">
    <property type="entry name" value="B561"/>
    <property type="match status" value="1"/>
</dbReference>
<keyword evidence="3" id="KW-0813">Transport</keyword>
<dbReference type="InterPro" id="IPR045150">
    <property type="entry name" value="CYB561D1/2"/>
</dbReference>
<feature type="transmembrane region" description="Helical" evidence="12">
    <location>
        <begin position="154"/>
        <end position="177"/>
    </location>
</feature>
<keyword evidence="6" id="KW-0479">Metal-binding</keyword>
<feature type="transmembrane region" description="Helical" evidence="12">
    <location>
        <begin position="189"/>
        <end position="207"/>
    </location>
</feature>
<evidence type="ECO:0000256" key="7">
    <source>
        <dbReference type="ARBA" id="ARBA00022982"/>
    </source>
</evidence>
<feature type="compositionally biased region" description="Basic and acidic residues" evidence="11">
    <location>
        <begin position="12"/>
        <end position="23"/>
    </location>
</feature>
<evidence type="ECO:0000256" key="1">
    <source>
        <dbReference type="ARBA" id="ARBA00001970"/>
    </source>
</evidence>
<keyword evidence="15" id="KW-1185">Reference proteome</keyword>
<dbReference type="EMBL" id="LVLJ01001336">
    <property type="protein sequence ID" value="OAE30386.1"/>
    <property type="molecule type" value="Genomic_DNA"/>
</dbReference>
<evidence type="ECO:0000256" key="4">
    <source>
        <dbReference type="ARBA" id="ARBA00022617"/>
    </source>
</evidence>
<feature type="region of interest" description="Disordered" evidence="11">
    <location>
        <begin position="1"/>
        <end position="23"/>
    </location>
</feature>
<protein>
    <recommendedName>
        <fullName evidence="13">Cytochrome b561 domain-containing protein</fullName>
    </recommendedName>
</protein>
<feature type="transmembrane region" description="Helical" evidence="12">
    <location>
        <begin position="115"/>
        <end position="134"/>
    </location>
</feature>
<comment type="cofactor">
    <cofactor evidence="1">
        <name>heme b</name>
        <dbReference type="ChEBI" id="CHEBI:60344"/>
    </cofactor>
</comment>
<feature type="compositionally biased region" description="Basic and acidic residues" evidence="11">
    <location>
        <begin position="68"/>
        <end position="84"/>
    </location>
</feature>
<keyword evidence="10 12" id="KW-0472">Membrane</keyword>
<evidence type="ECO:0000259" key="13">
    <source>
        <dbReference type="PROSITE" id="PS50939"/>
    </source>
</evidence>
<feature type="domain" description="Cytochrome b561" evidence="13">
    <location>
        <begin position="73"/>
        <end position="281"/>
    </location>
</feature>
<dbReference type="InterPro" id="IPR006593">
    <property type="entry name" value="Cyt_b561/ferric_Rdtase_TM"/>
</dbReference>
<evidence type="ECO:0000256" key="2">
    <source>
        <dbReference type="ARBA" id="ARBA00004141"/>
    </source>
</evidence>
<dbReference type="GO" id="GO:0020037">
    <property type="term" value="F:heme binding"/>
    <property type="evidence" value="ECO:0007669"/>
    <property type="project" value="TreeGrafter"/>
</dbReference>
<proteinExistence type="predicted"/>
<dbReference type="PROSITE" id="PS50939">
    <property type="entry name" value="CYTOCHROME_B561"/>
    <property type="match status" value="1"/>
</dbReference>
<evidence type="ECO:0000313" key="15">
    <source>
        <dbReference type="Proteomes" id="UP000077202"/>
    </source>
</evidence>
<dbReference type="PANTHER" id="PTHR15422">
    <property type="entry name" value="OS05G0565100 PROTEIN"/>
    <property type="match status" value="1"/>
</dbReference>
<keyword evidence="4" id="KW-0349">Heme</keyword>
<evidence type="ECO:0000256" key="5">
    <source>
        <dbReference type="ARBA" id="ARBA00022692"/>
    </source>
</evidence>
<keyword evidence="9" id="KW-0408">Iron</keyword>
<comment type="subcellular location">
    <subcellularLocation>
        <location evidence="2">Membrane</location>
        <topology evidence="2">Multi-pass membrane protein</topology>
    </subcellularLocation>
</comment>
<dbReference type="CDD" id="cd08760">
    <property type="entry name" value="Cyt_b561_FRRS1_like"/>
    <property type="match status" value="1"/>
</dbReference>
<evidence type="ECO:0000256" key="10">
    <source>
        <dbReference type="ARBA" id="ARBA00023136"/>
    </source>
</evidence>
<reference evidence="14" key="1">
    <citation type="submission" date="2016-03" db="EMBL/GenBank/DDBJ databases">
        <title>Mechanisms controlling the formation of the plant cell surface in tip-growing cells are functionally conserved among land plants.</title>
        <authorList>
            <person name="Honkanen S."/>
            <person name="Jones V.A."/>
            <person name="Morieri G."/>
            <person name="Champion C."/>
            <person name="Hetherington A.J."/>
            <person name="Kelly S."/>
            <person name="Saint-Marcoux D."/>
            <person name="Proust H."/>
            <person name="Prescott H."/>
            <person name="Dolan L."/>
        </authorList>
    </citation>
    <scope>NUCLEOTIDE SEQUENCE [LARGE SCALE GENOMIC DNA]</scope>
    <source>
        <tissue evidence="14">Whole gametophyte</tissue>
    </source>
</reference>
<dbReference type="GO" id="GO:0140575">
    <property type="term" value="F:transmembrane monodehydroascorbate reductase activity"/>
    <property type="evidence" value="ECO:0007669"/>
    <property type="project" value="InterPro"/>
</dbReference>
<accession>A0A176WE27</accession>
<feature type="region of interest" description="Disordered" evidence="11">
    <location>
        <begin position="47"/>
        <end position="84"/>
    </location>
</feature>
<keyword evidence="7" id="KW-0249">Electron transport</keyword>